<reference evidence="5 6" key="1">
    <citation type="submission" date="2024-05" db="EMBL/GenBank/DDBJ databases">
        <title>Sphingomonas sp. HF-S3 16S ribosomal RNA gene Genome sequencing and assembly.</title>
        <authorList>
            <person name="Lee H."/>
        </authorList>
    </citation>
    <scope>NUCLEOTIDE SEQUENCE [LARGE SCALE GENOMIC DNA]</scope>
    <source>
        <strain evidence="5 6">HF-S3</strain>
    </source>
</reference>
<dbReference type="Gene3D" id="3.40.50.1700">
    <property type="entry name" value="Glycoside hydrolase family 3 C-terminal domain"/>
    <property type="match status" value="1"/>
</dbReference>
<protein>
    <submittedName>
        <fullName evidence="5">Glycoside hydrolase family 3 C-terminal domain-containing protein</fullName>
    </submittedName>
</protein>
<dbReference type="EMBL" id="JBDIZK010000005">
    <property type="protein sequence ID" value="MEN3747403.1"/>
    <property type="molecule type" value="Genomic_DNA"/>
</dbReference>
<dbReference type="InterPro" id="IPR050288">
    <property type="entry name" value="Cellulose_deg_GH3"/>
</dbReference>
<dbReference type="InterPro" id="IPR036962">
    <property type="entry name" value="Glyco_hydro_3_N_sf"/>
</dbReference>
<dbReference type="InterPro" id="IPR001764">
    <property type="entry name" value="Glyco_hydro_3_N"/>
</dbReference>
<dbReference type="InterPro" id="IPR037524">
    <property type="entry name" value="PA14/GLEYA"/>
</dbReference>
<dbReference type="Pfam" id="PF01915">
    <property type="entry name" value="Glyco_hydro_3_C"/>
    <property type="match status" value="1"/>
</dbReference>
<evidence type="ECO:0000256" key="1">
    <source>
        <dbReference type="ARBA" id="ARBA00005336"/>
    </source>
</evidence>
<comment type="similarity">
    <text evidence="1">Belongs to the glycosyl hydrolase 3 family.</text>
</comment>
<keyword evidence="3" id="KW-0732">Signal</keyword>
<sequence>MKGIGRRWQLLGACAMLPFAAPASAQQSTGDLVACNAAPGETRPWLNPAHSAECRAEFVLRTFDTVEAKLAVLTAGAGRGTDWLTALGLPALRGGDGPAGIRNGGVGVTSFPTPLTVAASFDRATATLYGDTLAQEFVDFGFNRMGGPALDIARSWNFGRVSESFGEDPFLTGAIAAPQVRAIQGRHVLSMVKHYAVYTQEQGRAGDHPLRTRPAVNAVVSERAIREIYLPGFEAAIREGGVGQVMCSFPRINGVYACEHPQLLGILKQEWGFDGQVVPDFPDAQRSIVAAVAAGLDGGYMVGQAQQQAGPGGSLATVTDNSFNGEDLRVAVAKGEISTARVDDLIRRRLVPQFRIGAFDHPATRVAADVSTPERRRVAAEIVARGAVLLKNEGGILPLAATAKTIAVIGHQAGPGAVVAEMGSAHVAPMHLAPVLPAIRQRAGTASVLHAPGTLGLDRLPLVPTGMVRGAGDAAGFTAEYFANADLDFAGKPFLSRQEAAVDNLTIPTDAAFPANRAWSVRWRGSFTPTEDGIQHFTLAGSGTARLFVDGTLAGRFDNTDFGDTIYANVPMRAGRPVAIRVEWTPRVTFRQAAVDDYGTTLGPALRLGWAGPNRLIDDAVAAARASDVAIVFVGHRVGEGMDRQSLALPSDQDALIQAVAAANPNTVVVLQTGGPVTMPWLPKVRAVLEMWLPGDAFGPAAAALLFGDAEPGGRLPVTFPLDESQGPARRPAEYPGRLSRSGALDDVVFAEGHLVGYRYWDAHGQTPLFPFGHGLSYTRFDTMVGAVRQQPDGRVALDVTVHNVGGRTGSEVIQAYVGLPARTGAAPRQLKGFQKVTLMPGERRTVTIDLPRDAFHHWDERRHAWMREAGTYRIMVGRSSRDILHTATIRLPADRGRPSGGP</sequence>
<dbReference type="PANTHER" id="PTHR42715">
    <property type="entry name" value="BETA-GLUCOSIDASE"/>
    <property type="match status" value="1"/>
</dbReference>
<keyword evidence="2 5" id="KW-0378">Hydrolase</keyword>
<dbReference type="InterPro" id="IPR002772">
    <property type="entry name" value="Glyco_hydro_3_C"/>
</dbReference>
<comment type="caution">
    <text evidence="5">The sequence shown here is derived from an EMBL/GenBank/DDBJ whole genome shotgun (WGS) entry which is preliminary data.</text>
</comment>
<dbReference type="PANTHER" id="PTHR42715:SF10">
    <property type="entry name" value="BETA-GLUCOSIDASE"/>
    <property type="match status" value="1"/>
</dbReference>
<dbReference type="GO" id="GO:0016787">
    <property type="term" value="F:hydrolase activity"/>
    <property type="evidence" value="ECO:0007669"/>
    <property type="project" value="UniProtKB-KW"/>
</dbReference>
<evidence type="ECO:0000256" key="3">
    <source>
        <dbReference type="SAM" id="SignalP"/>
    </source>
</evidence>
<dbReference type="Pfam" id="PF00933">
    <property type="entry name" value="Glyco_hydro_3"/>
    <property type="match status" value="1"/>
</dbReference>
<feature type="chain" id="PRO_5045138279" evidence="3">
    <location>
        <begin position="26"/>
        <end position="903"/>
    </location>
</feature>
<proteinExistence type="inferred from homology"/>
<dbReference type="SMART" id="SM00758">
    <property type="entry name" value="PA14"/>
    <property type="match status" value="1"/>
</dbReference>
<dbReference type="SUPFAM" id="SSF56988">
    <property type="entry name" value="Anthrax protective antigen"/>
    <property type="match status" value="1"/>
</dbReference>
<dbReference type="Pfam" id="PF14310">
    <property type="entry name" value="Fn3-like"/>
    <property type="match status" value="1"/>
</dbReference>
<feature type="signal peptide" evidence="3">
    <location>
        <begin position="1"/>
        <end position="25"/>
    </location>
</feature>
<dbReference type="SUPFAM" id="SSF51445">
    <property type="entry name" value="(Trans)glycosidases"/>
    <property type="match status" value="1"/>
</dbReference>
<dbReference type="SUPFAM" id="SSF52279">
    <property type="entry name" value="Beta-D-glucan exohydrolase, C-terminal domain"/>
    <property type="match status" value="1"/>
</dbReference>
<name>A0ABV0B8S1_9SPHN</name>
<accession>A0ABV0B8S1</accession>
<dbReference type="InterPro" id="IPR026891">
    <property type="entry name" value="Fn3-like"/>
</dbReference>
<dbReference type="Gene3D" id="2.60.40.10">
    <property type="entry name" value="Immunoglobulins"/>
    <property type="match status" value="1"/>
</dbReference>
<evidence type="ECO:0000313" key="5">
    <source>
        <dbReference type="EMBL" id="MEN3747403.1"/>
    </source>
</evidence>
<dbReference type="InterPro" id="IPR017853">
    <property type="entry name" value="GH"/>
</dbReference>
<dbReference type="SMART" id="SM01217">
    <property type="entry name" value="Fn3_like"/>
    <property type="match status" value="1"/>
</dbReference>
<evidence type="ECO:0000313" key="6">
    <source>
        <dbReference type="Proteomes" id="UP001427805"/>
    </source>
</evidence>
<dbReference type="PRINTS" id="PR00133">
    <property type="entry name" value="GLHYDRLASE3"/>
</dbReference>
<evidence type="ECO:0000259" key="4">
    <source>
        <dbReference type="PROSITE" id="PS51820"/>
    </source>
</evidence>
<dbReference type="Pfam" id="PF07691">
    <property type="entry name" value="PA14"/>
    <property type="match status" value="1"/>
</dbReference>
<dbReference type="InterPro" id="IPR011658">
    <property type="entry name" value="PA14_dom"/>
</dbReference>
<dbReference type="Gene3D" id="2.60.120.260">
    <property type="entry name" value="Galactose-binding domain-like"/>
    <property type="match status" value="1"/>
</dbReference>
<evidence type="ECO:0000256" key="2">
    <source>
        <dbReference type="ARBA" id="ARBA00022801"/>
    </source>
</evidence>
<gene>
    <name evidence="5" type="ORF">TPR58_09510</name>
</gene>
<feature type="domain" description="PA14" evidence="4">
    <location>
        <begin position="472"/>
        <end position="627"/>
    </location>
</feature>
<dbReference type="Gene3D" id="3.20.20.300">
    <property type="entry name" value="Glycoside hydrolase, family 3, N-terminal domain"/>
    <property type="match status" value="1"/>
</dbReference>
<dbReference type="InterPro" id="IPR013783">
    <property type="entry name" value="Ig-like_fold"/>
</dbReference>
<dbReference type="PROSITE" id="PS51820">
    <property type="entry name" value="PA14"/>
    <property type="match status" value="1"/>
</dbReference>
<dbReference type="RefSeq" id="WP_346246402.1">
    <property type="nucleotide sequence ID" value="NZ_JBDIZK010000005.1"/>
</dbReference>
<dbReference type="InterPro" id="IPR036881">
    <property type="entry name" value="Glyco_hydro_3_C_sf"/>
</dbReference>
<keyword evidence="6" id="KW-1185">Reference proteome</keyword>
<organism evidence="5 6">
    <name type="scientific">Sphingomonas rustica</name>
    <dbReference type="NCBI Taxonomy" id="3103142"/>
    <lineage>
        <taxon>Bacteria</taxon>
        <taxon>Pseudomonadati</taxon>
        <taxon>Pseudomonadota</taxon>
        <taxon>Alphaproteobacteria</taxon>
        <taxon>Sphingomonadales</taxon>
        <taxon>Sphingomonadaceae</taxon>
        <taxon>Sphingomonas</taxon>
    </lineage>
</organism>
<dbReference type="Proteomes" id="UP001427805">
    <property type="component" value="Unassembled WGS sequence"/>
</dbReference>